<dbReference type="SFLD" id="SFLDG00180">
    <property type="entry name" value="muconate_cycloisomerase"/>
    <property type="match status" value="1"/>
</dbReference>
<dbReference type="PANTHER" id="PTHR48073:SF2">
    <property type="entry name" value="O-SUCCINYLBENZOATE SYNTHASE"/>
    <property type="match status" value="1"/>
</dbReference>
<protein>
    <submittedName>
        <fullName evidence="3">Unannotated protein</fullName>
    </submittedName>
</protein>
<evidence type="ECO:0000256" key="1">
    <source>
        <dbReference type="ARBA" id="ARBA00022723"/>
    </source>
</evidence>
<dbReference type="NCBIfam" id="NF002782">
    <property type="entry name" value="PRK02901.1"/>
    <property type="match status" value="1"/>
</dbReference>
<keyword evidence="1" id="KW-0479">Metal-binding</keyword>
<dbReference type="AlphaFoldDB" id="A0A6J6LJB2"/>
<proteinExistence type="predicted"/>
<reference evidence="3" key="1">
    <citation type="submission" date="2020-05" db="EMBL/GenBank/DDBJ databases">
        <authorList>
            <person name="Chiriac C."/>
            <person name="Salcher M."/>
            <person name="Ghai R."/>
            <person name="Kavagutti S V."/>
        </authorList>
    </citation>
    <scope>NUCLEOTIDE SEQUENCE</scope>
</reference>
<evidence type="ECO:0000313" key="3">
    <source>
        <dbReference type="EMBL" id="CAB4661766.1"/>
    </source>
</evidence>
<dbReference type="InterPro" id="IPR029065">
    <property type="entry name" value="Enolase_C-like"/>
</dbReference>
<sequence length="334" mass="37115">MSATILDEVMTSLHVLSLPMKVKFRGIETREIALFSGPFGWGEFSPFLEYDNVESLPWLMSGIEAAFVQPPVPLRKSIPINATLPEIDSKVRIGEILAWYPGCKTVKIKVGNDLERDLARIAMVSSILPNAKIRVDVNGSWEVEYATRALRAIYEIIGELFEYAEQPCETIAELCELKEKLQLPIKIAGDEVFRKAKDPFSININGAIDIMILKAAPLGGIRRSLALALHHRLPAVVSSALESAVGISQELRLAASLPELNYDSGLATGVLFTNDVGSQQIVDGQILMEPLIPNQKVLSDFAALPERKTWWQDRIRKTWANGAADWIKREGWKP</sequence>
<dbReference type="SFLD" id="SFLDS00001">
    <property type="entry name" value="Enolase"/>
    <property type="match status" value="1"/>
</dbReference>
<dbReference type="SFLD" id="SFLDF00009">
    <property type="entry name" value="o-succinylbenzoate_synthase"/>
    <property type="match status" value="1"/>
</dbReference>
<name>A0A6J6LJB2_9ZZZZ</name>
<dbReference type="SUPFAM" id="SSF51604">
    <property type="entry name" value="Enolase C-terminal domain-like"/>
    <property type="match status" value="1"/>
</dbReference>
<organism evidence="3">
    <name type="scientific">freshwater metagenome</name>
    <dbReference type="NCBI Taxonomy" id="449393"/>
    <lineage>
        <taxon>unclassified sequences</taxon>
        <taxon>metagenomes</taxon>
        <taxon>ecological metagenomes</taxon>
    </lineage>
</organism>
<evidence type="ECO:0000259" key="2">
    <source>
        <dbReference type="SMART" id="SM00922"/>
    </source>
</evidence>
<dbReference type="Pfam" id="PF13378">
    <property type="entry name" value="MR_MLE_C"/>
    <property type="match status" value="1"/>
</dbReference>
<feature type="domain" description="Mandelate racemase/muconate lactonizing enzyme C-terminal" evidence="2">
    <location>
        <begin position="90"/>
        <end position="184"/>
    </location>
</feature>
<dbReference type="InterPro" id="IPR013342">
    <property type="entry name" value="Mandelate_racemase_C"/>
</dbReference>
<dbReference type="GO" id="GO:0046872">
    <property type="term" value="F:metal ion binding"/>
    <property type="evidence" value="ECO:0007669"/>
    <property type="project" value="UniProtKB-KW"/>
</dbReference>
<dbReference type="EMBL" id="CAEZWY010000002">
    <property type="protein sequence ID" value="CAB4661766.1"/>
    <property type="molecule type" value="Genomic_DNA"/>
</dbReference>
<accession>A0A6J6LJB2</accession>
<dbReference type="PANTHER" id="PTHR48073">
    <property type="entry name" value="O-SUCCINYLBENZOATE SYNTHASE-RELATED"/>
    <property type="match status" value="1"/>
</dbReference>
<dbReference type="CDD" id="cd03320">
    <property type="entry name" value="OSBS"/>
    <property type="match status" value="1"/>
</dbReference>
<dbReference type="Pfam" id="PF18374">
    <property type="entry name" value="Enolase_like_N"/>
    <property type="match status" value="1"/>
</dbReference>
<gene>
    <name evidence="3" type="ORF">UFOPK2312_00041</name>
</gene>
<dbReference type="SMART" id="SM00922">
    <property type="entry name" value="MR_MLE"/>
    <property type="match status" value="1"/>
</dbReference>
<dbReference type="Gene3D" id="3.20.20.120">
    <property type="entry name" value="Enolase-like C-terminal domain"/>
    <property type="match status" value="1"/>
</dbReference>
<dbReference type="InterPro" id="IPR036849">
    <property type="entry name" value="Enolase-like_C_sf"/>
</dbReference>